<dbReference type="GO" id="GO:0048027">
    <property type="term" value="F:mRNA 5'-UTR binding"/>
    <property type="evidence" value="ECO:0007669"/>
    <property type="project" value="InterPro"/>
</dbReference>
<proteinExistence type="predicted"/>
<dbReference type="AlphaFoldDB" id="A0A382U8N4"/>
<organism evidence="2">
    <name type="scientific">marine metagenome</name>
    <dbReference type="NCBI Taxonomy" id="408172"/>
    <lineage>
        <taxon>unclassified sequences</taxon>
        <taxon>metagenomes</taxon>
        <taxon>ecological metagenomes</taxon>
    </lineage>
</organism>
<protein>
    <recommendedName>
        <fullName evidence="3">Flagellar biosynthesis repressor FlbT</fullName>
    </recommendedName>
</protein>
<dbReference type="GO" id="GO:1902209">
    <property type="term" value="P:negative regulation of bacterial-type flagellum assembly"/>
    <property type="evidence" value="ECO:0007669"/>
    <property type="project" value="InterPro"/>
</dbReference>
<reference evidence="2" key="1">
    <citation type="submission" date="2018-05" db="EMBL/GenBank/DDBJ databases">
        <authorList>
            <person name="Lanie J.A."/>
            <person name="Ng W.-L."/>
            <person name="Kazmierczak K.M."/>
            <person name="Andrzejewski T.M."/>
            <person name="Davidsen T.M."/>
            <person name="Wayne K.J."/>
            <person name="Tettelin H."/>
            <person name="Glass J.I."/>
            <person name="Rusch D."/>
            <person name="Podicherti R."/>
            <person name="Tsui H.-C.T."/>
            <person name="Winkler M.E."/>
        </authorList>
    </citation>
    <scope>NUCLEOTIDE SEQUENCE</scope>
</reference>
<dbReference type="GO" id="GO:0006402">
    <property type="term" value="P:mRNA catabolic process"/>
    <property type="evidence" value="ECO:0007669"/>
    <property type="project" value="InterPro"/>
</dbReference>
<sequence>MPLKLTLKPNEKVLIGTAVVTNAGQKSEIIIQNTVPVLREKDIITKENADTICKKIYHTILNMYVDPKNEKEHHDIYFKLVKELFNAAPNQVILALTMEVSQKILEGNHYQAVKTCKKLINFEAELLANVPG</sequence>
<keyword evidence="1" id="KW-0694">RNA-binding</keyword>
<evidence type="ECO:0000256" key="1">
    <source>
        <dbReference type="ARBA" id="ARBA00022884"/>
    </source>
</evidence>
<dbReference type="Pfam" id="PF07378">
    <property type="entry name" value="FlbT"/>
    <property type="match status" value="1"/>
</dbReference>
<evidence type="ECO:0000313" key="2">
    <source>
        <dbReference type="EMBL" id="SVD30058.1"/>
    </source>
</evidence>
<dbReference type="InterPro" id="IPR009967">
    <property type="entry name" value="Flagellum_FlbT"/>
</dbReference>
<dbReference type="EMBL" id="UINC01141994">
    <property type="protein sequence ID" value="SVD30058.1"/>
    <property type="molecule type" value="Genomic_DNA"/>
</dbReference>
<gene>
    <name evidence="2" type="ORF">METZ01_LOCUS382912</name>
</gene>
<evidence type="ECO:0008006" key="3">
    <source>
        <dbReference type="Google" id="ProtNLM"/>
    </source>
</evidence>
<accession>A0A382U8N4</accession>
<name>A0A382U8N4_9ZZZZ</name>